<sequence>MTEIPMMTKLDEETGQAPQTAAAAPLLPIPKVDIAVFCQSEEVRKAIGTAAIDRRMARATVAVKAGGIKEAAALYGGVTSPNLVVVESDEGEARLMAALETLAMECVTGTKVIVIGRSNDVGLYKKLLDAGVSDYLVTPLEPMDFVAAVHRCFRHSTEEKLGRIVAFVGAKGGTGSSTLAHNVAYAMSKRVDADVLLADLDLQSGTLGLNFDIEAKHGMVDVLQSPDRLDDVLLRRLAVSYTDRLHLLPATTDLDKFINLREEDVDHLLDVARSSSWHVVVDLPYVLTQWTRKILLEADEIVITATPDLAGMRNAKSLVDFLRKARPNDPPPRLVLNKVGTPKLQEIKPKDFLAAVGLEESVSLAFDPSLFGAAANNGRLVIESAPDSKAGKAIVSLAWRVGGTRERRTRVKGMKALLQKVFKRGKPKAPSVLRKKAGELKTSEAGASAVEFALIAPVLALGLVATADIGLAIHERMTIDHVLRAGAQAAMADPGAVQVQKVLVSTLAQSPGLASATLPEVKRYCACPENADVAPEAAPQCGTVPCANAKPQFVYYRLEASKSYRPMSLPAVLPTFDLGSSMQVQVQ</sequence>
<dbReference type="CDD" id="cd03111">
    <property type="entry name" value="CpaE-like"/>
    <property type="match status" value="1"/>
</dbReference>
<dbReference type="GO" id="GO:0005524">
    <property type="term" value="F:ATP binding"/>
    <property type="evidence" value="ECO:0007669"/>
    <property type="project" value="UniProtKB-KW"/>
</dbReference>
<dbReference type="InterPro" id="IPR025669">
    <property type="entry name" value="AAA_dom"/>
</dbReference>
<dbReference type="EMBL" id="CABFNB010000149">
    <property type="protein sequence ID" value="VTZ65111.1"/>
    <property type="molecule type" value="Genomic_DNA"/>
</dbReference>
<dbReference type="Gene3D" id="3.40.50.300">
    <property type="entry name" value="P-loop containing nucleotide triphosphate hydrolases"/>
    <property type="match status" value="1"/>
</dbReference>
<reference evidence="5 6" key="1">
    <citation type="submission" date="2019-06" db="EMBL/GenBank/DDBJ databases">
        <authorList>
            <person name="Le Quere A."/>
            <person name="Colella S."/>
        </authorList>
    </citation>
    <scope>NUCLEOTIDE SEQUENCE [LARGE SCALE GENOMIC DNA]</scope>
    <source>
        <strain evidence="5">EmedicaeMD41</strain>
    </source>
</reference>
<dbReference type="InterPro" id="IPR027417">
    <property type="entry name" value="P-loop_NTPase"/>
</dbReference>
<proteinExistence type="predicted"/>
<keyword evidence="2" id="KW-0067">ATP-binding</keyword>
<dbReference type="InterPro" id="IPR011006">
    <property type="entry name" value="CheY-like_superfamily"/>
</dbReference>
<dbReference type="Gene3D" id="3.40.50.2300">
    <property type="match status" value="1"/>
</dbReference>
<dbReference type="Pfam" id="PF07811">
    <property type="entry name" value="TadE"/>
    <property type="match status" value="1"/>
</dbReference>
<dbReference type="InterPro" id="IPR012495">
    <property type="entry name" value="TadE-like_dom"/>
</dbReference>
<dbReference type="GO" id="GO:0009898">
    <property type="term" value="C:cytoplasmic side of plasma membrane"/>
    <property type="evidence" value="ECO:0007669"/>
    <property type="project" value="TreeGrafter"/>
</dbReference>
<dbReference type="GO" id="GO:0016887">
    <property type="term" value="F:ATP hydrolysis activity"/>
    <property type="evidence" value="ECO:0007669"/>
    <property type="project" value="TreeGrafter"/>
</dbReference>
<keyword evidence="1" id="KW-0547">Nucleotide-binding</keyword>
<dbReference type="GO" id="GO:0005829">
    <property type="term" value="C:cytosol"/>
    <property type="evidence" value="ECO:0007669"/>
    <property type="project" value="TreeGrafter"/>
</dbReference>
<dbReference type="InterPro" id="IPR050625">
    <property type="entry name" value="ParA/MinD_ATPase"/>
</dbReference>
<gene>
    <name evidence="5" type="ORF">EMEDMD4_790135</name>
</gene>
<dbReference type="PANTHER" id="PTHR43384:SF6">
    <property type="entry name" value="SEPTUM SITE-DETERMINING PROTEIN MIND HOMOLOG, CHLOROPLASTIC"/>
    <property type="match status" value="1"/>
</dbReference>
<evidence type="ECO:0000313" key="6">
    <source>
        <dbReference type="Proteomes" id="UP000507954"/>
    </source>
</evidence>
<accession>A0A508X5H1</accession>
<dbReference type="AlphaFoldDB" id="A0A508X5H1"/>
<evidence type="ECO:0000256" key="1">
    <source>
        <dbReference type="ARBA" id="ARBA00022741"/>
    </source>
</evidence>
<evidence type="ECO:0000313" key="5">
    <source>
        <dbReference type="EMBL" id="VTZ65111.1"/>
    </source>
</evidence>
<dbReference type="Proteomes" id="UP000507954">
    <property type="component" value="Unassembled WGS sequence"/>
</dbReference>
<organism evidence="5 6">
    <name type="scientific">Sinorhizobium medicae</name>
    <dbReference type="NCBI Taxonomy" id="110321"/>
    <lineage>
        <taxon>Bacteria</taxon>
        <taxon>Pseudomonadati</taxon>
        <taxon>Pseudomonadota</taxon>
        <taxon>Alphaproteobacteria</taxon>
        <taxon>Hyphomicrobiales</taxon>
        <taxon>Rhizobiaceae</taxon>
        <taxon>Sinorhizobium/Ensifer group</taxon>
        <taxon>Sinorhizobium</taxon>
    </lineage>
</organism>
<dbReference type="SUPFAM" id="SSF52540">
    <property type="entry name" value="P-loop containing nucleoside triphosphate hydrolases"/>
    <property type="match status" value="1"/>
</dbReference>
<protein>
    <submittedName>
        <fullName evidence="5">Response regulator receiver protein</fullName>
    </submittedName>
</protein>
<dbReference type="GO" id="GO:0051782">
    <property type="term" value="P:negative regulation of cell division"/>
    <property type="evidence" value="ECO:0007669"/>
    <property type="project" value="TreeGrafter"/>
</dbReference>
<evidence type="ECO:0000259" key="4">
    <source>
        <dbReference type="Pfam" id="PF13614"/>
    </source>
</evidence>
<name>A0A508X5H1_9HYPH</name>
<dbReference type="PANTHER" id="PTHR43384">
    <property type="entry name" value="SEPTUM SITE-DETERMINING PROTEIN MIND HOMOLOG, CHLOROPLASTIC-RELATED"/>
    <property type="match status" value="1"/>
</dbReference>
<dbReference type="Pfam" id="PF13614">
    <property type="entry name" value="AAA_31"/>
    <property type="match status" value="1"/>
</dbReference>
<feature type="domain" description="AAA" evidence="4">
    <location>
        <begin position="163"/>
        <end position="325"/>
    </location>
</feature>
<evidence type="ECO:0000256" key="2">
    <source>
        <dbReference type="ARBA" id="ARBA00022840"/>
    </source>
</evidence>
<evidence type="ECO:0000259" key="3">
    <source>
        <dbReference type="Pfam" id="PF07811"/>
    </source>
</evidence>
<dbReference type="SUPFAM" id="SSF52172">
    <property type="entry name" value="CheY-like"/>
    <property type="match status" value="1"/>
</dbReference>
<feature type="domain" description="TadE-like" evidence="3">
    <location>
        <begin position="446"/>
        <end position="487"/>
    </location>
</feature>